<evidence type="ECO:0000256" key="5">
    <source>
        <dbReference type="ARBA" id="ARBA00023136"/>
    </source>
</evidence>
<dbReference type="InterPro" id="IPR028082">
    <property type="entry name" value="Peripla_BP_I"/>
</dbReference>
<keyword evidence="4" id="KW-1133">Transmembrane helix</keyword>
<feature type="domain" description="Receptor ligand binding region" evidence="9">
    <location>
        <begin position="76"/>
        <end position="168"/>
    </location>
</feature>
<evidence type="ECO:0000256" key="6">
    <source>
        <dbReference type="ARBA" id="ARBA00023170"/>
    </source>
</evidence>
<accession>A0A485NKG3</accession>
<proteinExistence type="predicted"/>
<dbReference type="PRINTS" id="PR00248">
    <property type="entry name" value="GPCRMGR"/>
</dbReference>
<dbReference type="AlphaFoldDB" id="A0A485NKG3"/>
<evidence type="ECO:0000313" key="11">
    <source>
        <dbReference type="Proteomes" id="UP000386466"/>
    </source>
</evidence>
<dbReference type="PANTHER" id="PTHR24061:SF1">
    <property type="entry name" value="VOMERONASAL 2, RECEPTOR 2-RELATED"/>
    <property type="match status" value="1"/>
</dbReference>
<feature type="signal peptide" evidence="8">
    <location>
        <begin position="1"/>
        <end position="24"/>
    </location>
</feature>
<evidence type="ECO:0000256" key="7">
    <source>
        <dbReference type="ARBA" id="ARBA00023180"/>
    </source>
</evidence>
<evidence type="ECO:0000313" key="10">
    <source>
        <dbReference type="EMBL" id="VFV32694.1"/>
    </source>
</evidence>
<dbReference type="SUPFAM" id="SSF53822">
    <property type="entry name" value="Periplasmic binding protein-like I"/>
    <property type="match status" value="2"/>
</dbReference>
<keyword evidence="3 8" id="KW-0732">Signal</keyword>
<dbReference type="PANTHER" id="PTHR24061">
    <property type="entry name" value="CALCIUM-SENSING RECEPTOR-RELATED"/>
    <property type="match status" value="1"/>
</dbReference>
<dbReference type="InterPro" id="IPR001828">
    <property type="entry name" value="ANF_lig-bd_rcpt"/>
</dbReference>
<keyword evidence="5" id="KW-0472">Membrane</keyword>
<dbReference type="Gene3D" id="3.40.50.2300">
    <property type="match status" value="1"/>
</dbReference>
<dbReference type="InterPro" id="IPR000068">
    <property type="entry name" value="GPCR_3_Ca_sens_rcpt-rel"/>
</dbReference>
<sequence>MESRKKCLVLGFLAFLWAELGIEGKEEKGRTHLSFAGGLFPIHYRAILSNESVLEPVSAKCEGLTKLFLFLWGFRWMKTMIHTIKEINKRKDILPNITLGYQIFDTCFTISKSVEEALGFLTGREENKPNFRNSTGAFLAGIVGVCGSSLSSAVSRILGLYYLPQSEFGKEDRLHAMSDEFCIGEEKLEDLKNTYLDVSQLRITNNVKQAVYSLTYALDGLSRCEEGHGPYMPGNTCVYIPDFEPWQLMYYLKGLKFTTHNGERIEIDENGDVTMTF</sequence>
<keyword evidence="6 10" id="KW-0675">Receptor</keyword>
<dbReference type="GO" id="GO:0005886">
    <property type="term" value="C:plasma membrane"/>
    <property type="evidence" value="ECO:0007669"/>
    <property type="project" value="TreeGrafter"/>
</dbReference>
<keyword evidence="11" id="KW-1185">Reference proteome</keyword>
<comment type="subcellular location">
    <subcellularLocation>
        <location evidence="1">Membrane</location>
        <topology evidence="1">Multi-pass membrane protein</topology>
    </subcellularLocation>
</comment>
<evidence type="ECO:0000256" key="1">
    <source>
        <dbReference type="ARBA" id="ARBA00004141"/>
    </source>
</evidence>
<gene>
    <name evidence="10" type="ORF">LYPA_23C003570</name>
</gene>
<protein>
    <submittedName>
        <fullName evidence="10">Vomeronasal type-2 receptor 1-like</fullName>
    </submittedName>
</protein>
<evidence type="ECO:0000256" key="2">
    <source>
        <dbReference type="ARBA" id="ARBA00022692"/>
    </source>
</evidence>
<dbReference type="Proteomes" id="UP000386466">
    <property type="component" value="Unassembled WGS sequence"/>
</dbReference>
<name>A0A485NKG3_LYNPA</name>
<keyword evidence="7" id="KW-0325">Glycoprotein</keyword>
<evidence type="ECO:0000259" key="9">
    <source>
        <dbReference type="Pfam" id="PF01094"/>
    </source>
</evidence>
<feature type="chain" id="PRO_5019807695" evidence="8">
    <location>
        <begin position="25"/>
        <end position="277"/>
    </location>
</feature>
<dbReference type="EMBL" id="CAAGRJ010017369">
    <property type="protein sequence ID" value="VFV32694.1"/>
    <property type="molecule type" value="Genomic_DNA"/>
</dbReference>
<evidence type="ECO:0000256" key="8">
    <source>
        <dbReference type="SAM" id="SignalP"/>
    </source>
</evidence>
<feature type="domain" description="Receptor ligand binding region" evidence="9">
    <location>
        <begin position="182"/>
        <end position="276"/>
    </location>
</feature>
<evidence type="ECO:0000256" key="4">
    <source>
        <dbReference type="ARBA" id="ARBA00022989"/>
    </source>
</evidence>
<evidence type="ECO:0000256" key="3">
    <source>
        <dbReference type="ARBA" id="ARBA00022729"/>
    </source>
</evidence>
<keyword evidence="2" id="KW-0812">Transmembrane</keyword>
<dbReference type="InterPro" id="IPR000337">
    <property type="entry name" value="GPCR_3"/>
</dbReference>
<dbReference type="Pfam" id="PF01094">
    <property type="entry name" value="ANF_receptor"/>
    <property type="match status" value="2"/>
</dbReference>
<reference evidence="10 11" key="1">
    <citation type="submission" date="2019-01" db="EMBL/GenBank/DDBJ databases">
        <authorList>
            <person name="Alioto T."/>
            <person name="Alioto T."/>
        </authorList>
    </citation>
    <scope>NUCLEOTIDE SEQUENCE [LARGE SCALE GENOMIC DNA]</scope>
</reference>
<dbReference type="GO" id="GO:0004930">
    <property type="term" value="F:G protein-coupled receptor activity"/>
    <property type="evidence" value="ECO:0007669"/>
    <property type="project" value="InterPro"/>
</dbReference>
<organism evidence="10 11">
    <name type="scientific">Lynx pardinus</name>
    <name type="common">Iberian lynx</name>
    <name type="synonym">Felis pardina</name>
    <dbReference type="NCBI Taxonomy" id="191816"/>
    <lineage>
        <taxon>Eukaryota</taxon>
        <taxon>Metazoa</taxon>
        <taxon>Chordata</taxon>
        <taxon>Craniata</taxon>
        <taxon>Vertebrata</taxon>
        <taxon>Euteleostomi</taxon>
        <taxon>Mammalia</taxon>
        <taxon>Eutheria</taxon>
        <taxon>Laurasiatheria</taxon>
        <taxon>Carnivora</taxon>
        <taxon>Feliformia</taxon>
        <taxon>Felidae</taxon>
        <taxon>Felinae</taxon>
        <taxon>Lynx</taxon>
    </lineage>
</organism>
<dbReference type="GO" id="GO:0004984">
    <property type="term" value="F:olfactory receptor activity"/>
    <property type="evidence" value="ECO:0007669"/>
    <property type="project" value="TreeGrafter"/>
</dbReference>